<dbReference type="InterPro" id="IPR050294">
    <property type="entry name" value="RnfB_subfamily"/>
</dbReference>
<dbReference type="PANTHER" id="PTHR42859">
    <property type="entry name" value="OXIDOREDUCTASE"/>
    <property type="match status" value="1"/>
</dbReference>
<dbReference type="PANTHER" id="PTHR42859:SF10">
    <property type="entry name" value="DIMETHYLSULFOXIDE REDUCTASE CHAIN B"/>
    <property type="match status" value="1"/>
</dbReference>
<comment type="caution">
    <text evidence="10">The sequence shown here is derived from an EMBL/GenBank/DDBJ whole genome shotgun (WGS) entry which is preliminary data.</text>
</comment>
<dbReference type="EMBL" id="JAHCVJ010000001">
    <property type="protein sequence ID" value="MBT0663663.1"/>
    <property type="molecule type" value="Genomic_DNA"/>
</dbReference>
<keyword evidence="8" id="KW-0411">Iron-sulfur</keyword>
<feature type="domain" description="4Fe-4S ferredoxin-type" evidence="9">
    <location>
        <begin position="176"/>
        <end position="209"/>
    </location>
</feature>
<evidence type="ECO:0000256" key="3">
    <source>
        <dbReference type="ARBA" id="ARBA00022448"/>
    </source>
</evidence>
<dbReference type="RefSeq" id="WP_214170383.1">
    <property type="nucleotide sequence ID" value="NZ_JAHCVJ010000001.1"/>
</dbReference>
<dbReference type="GO" id="GO:0051539">
    <property type="term" value="F:4 iron, 4 sulfur cluster binding"/>
    <property type="evidence" value="ECO:0007669"/>
    <property type="project" value="UniProtKB-KW"/>
</dbReference>
<keyword evidence="5" id="KW-0479">Metal-binding</keyword>
<comment type="subcellular location">
    <subcellularLocation>
        <location evidence="1">Cell envelope</location>
    </subcellularLocation>
</comment>
<dbReference type="Proteomes" id="UP000811899">
    <property type="component" value="Unassembled WGS sequence"/>
</dbReference>
<dbReference type="GO" id="GO:0030313">
    <property type="term" value="C:cell envelope"/>
    <property type="evidence" value="ECO:0007669"/>
    <property type="project" value="UniProtKB-SubCell"/>
</dbReference>
<keyword evidence="7" id="KW-0408">Iron</keyword>
<protein>
    <submittedName>
        <fullName evidence="10">4Fe-4S dicluster domain-containing protein</fullName>
    </submittedName>
</protein>
<dbReference type="AlphaFoldDB" id="A0AAW4KYE5"/>
<dbReference type="NCBIfam" id="TIGR01409">
    <property type="entry name" value="TAT_signal_seq"/>
    <property type="match status" value="1"/>
</dbReference>
<feature type="domain" description="4Fe-4S ferredoxin-type" evidence="9">
    <location>
        <begin position="104"/>
        <end position="136"/>
    </location>
</feature>
<accession>A0AAW4KYE5</accession>
<evidence type="ECO:0000313" key="11">
    <source>
        <dbReference type="Proteomes" id="UP000811899"/>
    </source>
</evidence>
<evidence type="ECO:0000256" key="7">
    <source>
        <dbReference type="ARBA" id="ARBA00023004"/>
    </source>
</evidence>
<evidence type="ECO:0000259" key="9">
    <source>
        <dbReference type="PROSITE" id="PS51379"/>
    </source>
</evidence>
<dbReference type="SUPFAM" id="SSF54862">
    <property type="entry name" value="4Fe-4S ferredoxins"/>
    <property type="match status" value="1"/>
</dbReference>
<organism evidence="10 11">
    <name type="scientific">Geoanaerobacter pelophilus</name>
    <dbReference type="NCBI Taxonomy" id="60036"/>
    <lineage>
        <taxon>Bacteria</taxon>
        <taxon>Pseudomonadati</taxon>
        <taxon>Thermodesulfobacteriota</taxon>
        <taxon>Desulfuromonadia</taxon>
        <taxon>Geobacterales</taxon>
        <taxon>Geobacteraceae</taxon>
        <taxon>Geoanaerobacter</taxon>
    </lineage>
</organism>
<reference evidence="10 11" key="1">
    <citation type="submission" date="2021-05" db="EMBL/GenBank/DDBJ databases">
        <title>The draft genome of Geobacter pelophilus DSM 12255.</title>
        <authorList>
            <person name="Xu Z."/>
            <person name="Masuda Y."/>
            <person name="Itoh H."/>
            <person name="Senoo K."/>
        </authorList>
    </citation>
    <scope>NUCLEOTIDE SEQUENCE [LARGE SCALE GENOMIC DNA]</scope>
    <source>
        <strain evidence="10 11">DSM 12255</strain>
    </source>
</reference>
<keyword evidence="4" id="KW-0004">4Fe-4S</keyword>
<dbReference type="InterPro" id="IPR019546">
    <property type="entry name" value="TAT_signal_bac_arc"/>
</dbReference>
<evidence type="ECO:0000313" key="10">
    <source>
        <dbReference type="EMBL" id="MBT0663663.1"/>
    </source>
</evidence>
<sequence length="241" mass="26022">MNRENKETDGSLRCTTFTRREFIKGVGIGGGAVILLGQFGVRAAAWALTGGEELKMVLVDYTKCTGCRTCETACSAQNWPVSIAGRKLPGLGNPRFANIRVHSFNPDVDVPNVCAMCADTPCVKACPVEPDAKSGRRALYRDQATHTIHNDTARCIGCQSCAKACAKERTGVITPNPLTGKPERMCTLCGGDPQCVKRCPFGAISYVEVRRDRKFYGFGPDKIAAELAKGWYGTAEFGGMK</sequence>
<keyword evidence="3" id="KW-0813">Transport</keyword>
<proteinExistence type="predicted"/>
<keyword evidence="11" id="KW-1185">Reference proteome</keyword>
<feature type="domain" description="4Fe-4S ferredoxin-type" evidence="9">
    <location>
        <begin position="55"/>
        <end position="84"/>
    </location>
</feature>
<dbReference type="PROSITE" id="PS51318">
    <property type="entry name" value="TAT"/>
    <property type="match status" value="1"/>
</dbReference>
<evidence type="ECO:0000256" key="5">
    <source>
        <dbReference type="ARBA" id="ARBA00022723"/>
    </source>
</evidence>
<comment type="subunit">
    <text evidence="2">Heterodimer of a large and a small subunit.</text>
</comment>
<dbReference type="Gene3D" id="3.30.70.20">
    <property type="match status" value="2"/>
</dbReference>
<evidence type="ECO:0000256" key="4">
    <source>
        <dbReference type="ARBA" id="ARBA00022485"/>
    </source>
</evidence>
<evidence type="ECO:0000256" key="8">
    <source>
        <dbReference type="ARBA" id="ARBA00023014"/>
    </source>
</evidence>
<evidence type="ECO:0000256" key="1">
    <source>
        <dbReference type="ARBA" id="ARBA00004196"/>
    </source>
</evidence>
<dbReference type="PROSITE" id="PS51379">
    <property type="entry name" value="4FE4S_FER_2"/>
    <property type="match status" value="4"/>
</dbReference>
<gene>
    <name evidence="10" type="ORF">KI809_05045</name>
</gene>
<feature type="domain" description="4Fe-4S ferredoxin-type" evidence="9">
    <location>
        <begin position="146"/>
        <end position="175"/>
    </location>
</feature>
<name>A0AAW4KYE5_9BACT</name>
<keyword evidence="6" id="KW-0249">Electron transport</keyword>
<evidence type="ECO:0000256" key="6">
    <source>
        <dbReference type="ARBA" id="ARBA00022982"/>
    </source>
</evidence>
<dbReference type="GO" id="GO:0046872">
    <property type="term" value="F:metal ion binding"/>
    <property type="evidence" value="ECO:0007669"/>
    <property type="project" value="UniProtKB-KW"/>
</dbReference>
<dbReference type="InterPro" id="IPR017896">
    <property type="entry name" value="4Fe4S_Fe-S-bd"/>
</dbReference>
<dbReference type="CDD" id="cd10550">
    <property type="entry name" value="DMSOR_beta_like"/>
    <property type="match status" value="1"/>
</dbReference>
<dbReference type="Pfam" id="PF12837">
    <property type="entry name" value="Fer4_6"/>
    <property type="match status" value="1"/>
</dbReference>
<evidence type="ECO:0000256" key="2">
    <source>
        <dbReference type="ARBA" id="ARBA00011771"/>
    </source>
</evidence>
<dbReference type="InterPro" id="IPR006311">
    <property type="entry name" value="TAT_signal"/>
</dbReference>